<comment type="caution">
    <text evidence="4">The sequence shown here is derived from an EMBL/GenBank/DDBJ whole genome shotgun (WGS) entry which is preliminary data.</text>
</comment>
<keyword evidence="1" id="KW-0732">Signal</keyword>
<dbReference type="InterPro" id="IPR050811">
    <property type="entry name" value="Phosphate_ABC_transporter"/>
</dbReference>
<gene>
    <name evidence="4" type="ORF">IU459_02835</name>
</gene>
<keyword evidence="2" id="KW-0812">Transmembrane</keyword>
<dbReference type="InterPro" id="IPR024370">
    <property type="entry name" value="PBP_domain"/>
</dbReference>
<evidence type="ECO:0000256" key="1">
    <source>
        <dbReference type="ARBA" id="ARBA00022729"/>
    </source>
</evidence>
<dbReference type="PANTHER" id="PTHR30570:SF1">
    <property type="entry name" value="PHOSPHATE-BINDING PROTEIN PSTS"/>
    <property type="match status" value="1"/>
</dbReference>
<dbReference type="Gene3D" id="3.40.190.10">
    <property type="entry name" value="Periplasmic binding protein-like II"/>
    <property type="match status" value="2"/>
</dbReference>
<feature type="domain" description="PBP" evidence="3">
    <location>
        <begin position="236"/>
        <end position="485"/>
    </location>
</feature>
<accession>A0ABS0CIP7</accession>
<feature type="transmembrane region" description="Helical" evidence="2">
    <location>
        <begin position="208"/>
        <end position="227"/>
    </location>
</feature>
<evidence type="ECO:0000259" key="3">
    <source>
        <dbReference type="Pfam" id="PF12849"/>
    </source>
</evidence>
<dbReference type="Pfam" id="PF12849">
    <property type="entry name" value="PBP_like_2"/>
    <property type="match status" value="1"/>
</dbReference>
<dbReference type="Proteomes" id="UP000702209">
    <property type="component" value="Unassembled WGS sequence"/>
</dbReference>
<keyword evidence="2" id="KW-0472">Membrane</keyword>
<proteinExistence type="predicted"/>
<dbReference type="RefSeq" id="WP_195127871.1">
    <property type="nucleotide sequence ID" value="NZ_JADLQX010000002.1"/>
</dbReference>
<feature type="transmembrane region" description="Helical" evidence="2">
    <location>
        <begin position="12"/>
        <end position="34"/>
    </location>
</feature>
<dbReference type="PANTHER" id="PTHR30570">
    <property type="entry name" value="PERIPLASMIC PHOSPHATE BINDING COMPONENT OF PHOSPHATE ABC TRANSPORTER"/>
    <property type="match status" value="1"/>
</dbReference>
<dbReference type="EMBL" id="JADLQX010000002">
    <property type="protein sequence ID" value="MBF6296475.1"/>
    <property type="molecule type" value="Genomic_DNA"/>
</dbReference>
<keyword evidence="5" id="KW-1185">Reference proteome</keyword>
<evidence type="ECO:0000313" key="5">
    <source>
        <dbReference type="Proteomes" id="UP000702209"/>
    </source>
</evidence>
<dbReference type="SUPFAM" id="SSF53850">
    <property type="entry name" value="Periplasmic binding protein-like II"/>
    <property type="match status" value="1"/>
</dbReference>
<evidence type="ECO:0000313" key="4">
    <source>
        <dbReference type="EMBL" id="MBF6296475.1"/>
    </source>
</evidence>
<name>A0ABS0CIP7_9NOCA</name>
<organism evidence="4 5">
    <name type="scientific">Nocardia amamiensis</name>
    <dbReference type="NCBI Taxonomy" id="404578"/>
    <lineage>
        <taxon>Bacteria</taxon>
        <taxon>Bacillati</taxon>
        <taxon>Actinomycetota</taxon>
        <taxon>Actinomycetes</taxon>
        <taxon>Mycobacteriales</taxon>
        <taxon>Nocardiaceae</taxon>
        <taxon>Nocardia</taxon>
    </lineage>
</organism>
<sequence length="513" mass="54684">MGDLPLDTVLTLIGTLAAVIALVVAVVGPLWEFVLAGRKRLGYRVQMDTPVTGEIESRFPGVLTQLRPSADGASPDLKDISVVLVRIENAGITSIDIEDYTAPSQQIGLHLHFPQRRVIGMAVNELSDPSALADHLGRNSGIDVREDTGGHIGVIDLPKVPLRKDDHYKILAILQRSDGGGNYPDPVLRGGIKGGRIIETRAGTSRRLVAFTMSLVLVIGFLLVVIWREPSPPPLECASGKLTVIGSSAFGPVIQEAADQYRKRCTGAEFAFDFEGTEDGLDRLAEEGAGNSGLLAISDGAKGSGYPSLVHRPLALSLFTMIVHPDIGVRDLTVAQIQDLYRGKIGNWREVGGPDLPVLLVNRNPGSGSRNTFERGLLDGGQPDRPHISCTALKDTVITALAHCDVQVTADMHKAVAELRGAIGYVEFSEAIAAGLPTVAIDGVGAGRDAAVRRAYPFWGVEYAYSNGELPGDSLAASFLHFLTDQTGKEVLRSHGNAPCADLPDPGRCLPDR</sequence>
<protein>
    <submittedName>
        <fullName evidence="4">Substrate-binding domain-containing protein</fullName>
    </submittedName>
</protein>
<reference evidence="4 5" key="1">
    <citation type="submission" date="2020-10" db="EMBL/GenBank/DDBJ databases">
        <title>Identification of Nocardia species via Next-generation sequencing and recognition of intraspecies genetic diversity.</title>
        <authorList>
            <person name="Li P."/>
            <person name="Li P."/>
            <person name="Lu B."/>
        </authorList>
    </citation>
    <scope>NUCLEOTIDE SEQUENCE [LARGE SCALE GENOMIC DNA]</scope>
    <source>
        <strain evidence="4 5">BJ06-0157</strain>
    </source>
</reference>
<evidence type="ECO:0000256" key="2">
    <source>
        <dbReference type="SAM" id="Phobius"/>
    </source>
</evidence>
<keyword evidence="2" id="KW-1133">Transmembrane helix</keyword>